<comment type="caution">
    <text evidence="1">The sequence shown here is derived from an EMBL/GenBank/DDBJ whole genome shotgun (WGS) entry which is preliminary data.</text>
</comment>
<evidence type="ECO:0000313" key="1">
    <source>
        <dbReference type="EMBL" id="GAI45012.1"/>
    </source>
</evidence>
<protein>
    <submittedName>
        <fullName evidence="1">Uncharacterized protein</fullName>
    </submittedName>
</protein>
<feature type="non-terminal residue" evidence="1">
    <location>
        <position position="37"/>
    </location>
</feature>
<reference evidence="1" key="1">
    <citation type="journal article" date="2014" name="Front. Microbiol.">
        <title>High frequency of phylogenetically diverse reductive dehalogenase-homologous genes in deep subseafloor sedimentary metagenomes.</title>
        <authorList>
            <person name="Kawai M."/>
            <person name="Futagami T."/>
            <person name="Toyoda A."/>
            <person name="Takaki Y."/>
            <person name="Nishi S."/>
            <person name="Hori S."/>
            <person name="Arai W."/>
            <person name="Tsubouchi T."/>
            <person name="Morono Y."/>
            <person name="Uchiyama I."/>
            <person name="Ito T."/>
            <person name="Fujiyama A."/>
            <person name="Inagaki F."/>
            <person name="Takami H."/>
        </authorList>
    </citation>
    <scope>NUCLEOTIDE SEQUENCE</scope>
    <source>
        <strain evidence="1">Expedition CK06-06</strain>
    </source>
</reference>
<proteinExistence type="predicted"/>
<dbReference type="EMBL" id="BARV01028153">
    <property type="protein sequence ID" value="GAI45012.1"/>
    <property type="molecule type" value="Genomic_DNA"/>
</dbReference>
<accession>X1NLZ0</accession>
<sequence>MKENIFLVVFIILLFSASAYAGDFSGNLTYSGQYNFT</sequence>
<organism evidence="1">
    <name type="scientific">marine sediment metagenome</name>
    <dbReference type="NCBI Taxonomy" id="412755"/>
    <lineage>
        <taxon>unclassified sequences</taxon>
        <taxon>metagenomes</taxon>
        <taxon>ecological metagenomes</taxon>
    </lineage>
</organism>
<gene>
    <name evidence="1" type="ORF">S06H3_45139</name>
</gene>
<dbReference type="AlphaFoldDB" id="X1NLZ0"/>
<name>X1NLZ0_9ZZZZ</name>